<dbReference type="EMBL" id="JBIAUT010000014">
    <property type="protein sequence ID" value="MFF4220240.1"/>
    <property type="molecule type" value="Genomic_DNA"/>
</dbReference>
<keyword evidence="1" id="KW-0418">Kinase</keyword>
<comment type="caution">
    <text evidence="1">The sequence shown here is derived from an EMBL/GenBank/DDBJ whole genome shotgun (WGS) entry which is preliminary data.</text>
</comment>
<dbReference type="InterPro" id="IPR011009">
    <property type="entry name" value="Kinase-like_dom_sf"/>
</dbReference>
<evidence type="ECO:0000313" key="2">
    <source>
        <dbReference type="Proteomes" id="UP001602123"/>
    </source>
</evidence>
<dbReference type="GO" id="GO:0004674">
    <property type="term" value="F:protein serine/threonine kinase activity"/>
    <property type="evidence" value="ECO:0007669"/>
    <property type="project" value="UniProtKB-KW"/>
</dbReference>
<keyword evidence="2" id="KW-1185">Reference proteome</keyword>
<proteinExistence type="predicted"/>
<gene>
    <name evidence="1" type="ORF">ACFYZM_28800</name>
</gene>
<dbReference type="Proteomes" id="UP001602123">
    <property type="component" value="Unassembled WGS sequence"/>
</dbReference>
<accession>A0ABW6U600</accession>
<protein>
    <submittedName>
        <fullName evidence="1">Serine/threonine protein kinase</fullName>
    </submittedName>
</protein>
<name>A0ABW6U600_9ACTN</name>
<dbReference type="SUPFAM" id="SSF56112">
    <property type="entry name" value="Protein kinase-like (PK-like)"/>
    <property type="match status" value="1"/>
</dbReference>
<keyword evidence="1" id="KW-0808">Transferase</keyword>
<evidence type="ECO:0000313" key="1">
    <source>
        <dbReference type="EMBL" id="MFF4220240.1"/>
    </source>
</evidence>
<dbReference type="RefSeq" id="WP_388632614.1">
    <property type="nucleotide sequence ID" value="NZ_JBIAUT010000014.1"/>
</dbReference>
<keyword evidence="1" id="KW-0723">Serine/threonine-protein kinase</keyword>
<sequence>MPPHPLLGISRTSSASIEAHLDRVGSIFAAFREQDSGCVSYGVRLAGGERWFVKEAVTSDARRSLDRAWAFHRAVRHPAIVPQVHRIALRGGWAVVMPWHDGEVLYHPAVRETADRIGPYSAMARFRALPLPLVLRAYERILSAHLAVEDAGHVAVDLYDGSLLYDFAGGTMRLVDLDEYRPGPFVLEDERLPGSTRFMAPEEFVRGAVIDVRTTVFTLGRTARLLLDAGDGERAWRVGAGRLAVVERATRADPGQRFASVRQLARAWRDADRS</sequence>
<organism evidence="1 2">
    <name type="scientific">Streptomyces nondiastaticus</name>
    <dbReference type="NCBI Taxonomy" id="3154512"/>
    <lineage>
        <taxon>Bacteria</taxon>
        <taxon>Bacillati</taxon>
        <taxon>Actinomycetota</taxon>
        <taxon>Actinomycetes</taxon>
        <taxon>Kitasatosporales</taxon>
        <taxon>Streptomycetaceae</taxon>
        <taxon>Streptomyces</taxon>
    </lineage>
</organism>
<reference evidence="1 2" key="1">
    <citation type="submission" date="2024-10" db="EMBL/GenBank/DDBJ databases">
        <title>The Natural Products Discovery Center: Release of the First 8490 Sequenced Strains for Exploring Actinobacteria Biosynthetic Diversity.</title>
        <authorList>
            <person name="Kalkreuter E."/>
            <person name="Kautsar S.A."/>
            <person name="Yang D."/>
            <person name="Bader C.D."/>
            <person name="Teijaro C.N."/>
            <person name="Fluegel L."/>
            <person name="Davis C.M."/>
            <person name="Simpson J.R."/>
            <person name="Lauterbach L."/>
            <person name="Steele A.D."/>
            <person name="Gui C."/>
            <person name="Meng S."/>
            <person name="Li G."/>
            <person name="Viehrig K."/>
            <person name="Ye F."/>
            <person name="Su P."/>
            <person name="Kiefer A.F."/>
            <person name="Nichols A."/>
            <person name="Cepeda A.J."/>
            <person name="Yan W."/>
            <person name="Fan B."/>
            <person name="Jiang Y."/>
            <person name="Adhikari A."/>
            <person name="Zheng C.-J."/>
            <person name="Schuster L."/>
            <person name="Cowan T.M."/>
            <person name="Smanski M.J."/>
            <person name="Chevrette M.G."/>
            <person name="De Carvalho L.P.S."/>
            <person name="Shen B."/>
        </authorList>
    </citation>
    <scope>NUCLEOTIDE SEQUENCE [LARGE SCALE GENOMIC DNA]</scope>
    <source>
        <strain evidence="1 2">NPDC001650</strain>
    </source>
</reference>